<evidence type="ECO:0000313" key="2">
    <source>
        <dbReference type="Proteomes" id="UP001205080"/>
    </source>
</evidence>
<dbReference type="Proteomes" id="UP001205080">
    <property type="component" value="Unassembled WGS sequence"/>
</dbReference>
<dbReference type="RefSeq" id="WP_256001199.1">
    <property type="nucleotide sequence ID" value="NZ_JAGPYW010000011.1"/>
</dbReference>
<reference evidence="1 2" key="1">
    <citation type="submission" date="2021-04" db="EMBL/GenBank/DDBJ databases">
        <title>Corynebacterium genitalium sp. nov. and Corynebacterium genitalium sp. nov., two new species of the genus Corynebacterium.</title>
        <authorList>
            <person name="Jaen-Luchoro D."/>
            <person name="Pinyeiro-Iglesias B."/>
            <person name="Al-Shaer S."/>
            <person name="Karlsson R."/>
            <person name="Gonzales-Siles L."/>
            <person name="Cardew S."/>
            <person name="Jensie-Markopolous S."/>
            <person name="Ohlen M."/>
            <person name="Inganas E."/>
            <person name="Moore E.R.B."/>
        </authorList>
    </citation>
    <scope>NUCLEOTIDE SEQUENCE [LARGE SCALE GENOMIC DNA]</scope>
    <source>
        <strain evidence="1 2">CCUG 55013</strain>
    </source>
</reference>
<sequence length="66" mass="7684">MTAPLVENLSKEAARHELAELKKSIESLSGDSFEEFEERADNYNLTPREFAVWERISELRWLLGDD</sequence>
<protein>
    <submittedName>
        <fullName evidence="1">Uncharacterized protein</fullName>
    </submittedName>
</protein>
<gene>
    <name evidence="1" type="ORF">KBX22_09070</name>
</gene>
<comment type="caution">
    <text evidence="1">The sequence shown here is derived from an EMBL/GenBank/DDBJ whole genome shotgun (WGS) entry which is preliminary data.</text>
</comment>
<name>A0ABD4TTN0_9CORY</name>
<dbReference type="EMBL" id="JAGPYW010000011">
    <property type="protein sequence ID" value="MCQ4614879.1"/>
    <property type="molecule type" value="Genomic_DNA"/>
</dbReference>
<proteinExistence type="predicted"/>
<accession>A0ABD4TTN0</accession>
<organism evidence="1 2">
    <name type="scientific">Corynebacterium pseudogenitalium</name>
    <dbReference type="NCBI Taxonomy" id="38303"/>
    <lineage>
        <taxon>Bacteria</taxon>
        <taxon>Bacillati</taxon>
        <taxon>Actinomycetota</taxon>
        <taxon>Actinomycetes</taxon>
        <taxon>Mycobacteriales</taxon>
        <taxon>Corynebacteriaceae</taxon>
        <taxon>Corynebacterium</taxon>
    </lineage>
</organism>
<evidence type="ECO:0000313" key="1">
    <source>
        <dbReference type="EMBL" id="MCQ4614879.1"/>
    </source>
</evidence>
<dbReference type="AlphaFoldDB" id="A0ABD4TTN0"/>